<proteinExistence type="predicted"/>
<dbReference type="CDD" id="cd01948">
    <property type="entry name" value="EAL"/>
    <property type="match status" value="1"/>
</dbReference>
<evidence type="ECO:0000259" key="1">
    <source>
        <dbReference type="PROSITE" id="PS50883"/>
    </source>
</evidence>
<feature type="domain" description="GGDEF" evidence="2">
    <location>
        <begin position="290"/>
        <end position="427"/>
    </location>
</feature>
<dbReference type="Pfam" id="PF08448">
    <property type="entry name" value="PAS_4"/>
    <property type="match status" value="1"/>
</dbReference>
<keyword evidence="4" id="KW-1185">Reference proteome</keyword>
<dbReference type="InterPro" id="IPR052155">
    <property type="entry name" value="Biofilm_reg_signaling"/>
</dbReference>
<evidence type="ECO:0000313" key="3">
    <source>
        <dbReference type="EMBL" id="MBB4633122.1"/>
    </source>
</evidence>
<dbReference type="InterPro" id="IPR000160">
    <property type="entry name" value="GGDEF_dom"/>
</dbReference>
<accession>A0A7W7B549</accession>
<dbReference type="PANTHER" id="PTHR44757">
    <property type="entry name" value="DIGUANYLATE CYCLASE DGCP"/>
    <property type="match status" value="1"/>
</dbReference>
<reference evidence="3 4" key="1">
    <citation type="submission" date="2020-08" db="EMBL/GenBank/DDBJ databases">
        <title>Genomic Encyclopedia of Type Strains, Phase IV (KMG-IV): sequencing the most valuable type-strain genomes for metagenomic binning, comparative biology and taxonomic classification.</title>
        <authorList>
            <person name="Goeker M."/>
        </authorList>
    </citation>
    <scope>NUCLEOTIDE SEQUENCE [LARGE SCALE GENOMIC DNA]</scope>
    <source>
        <strain evidence="3 4">DSM 17328</strain>
    </source>
</reference>
<dbReference type="InterPro" id="IPR043128">
    <property type="entry name" value="Rev_trsase/Diguanyl_cyclase"/>
</dbReference>
<dbReference type="Proteomes" id="UP000566324">
    <property type="component" value="Unassembled WGS sequence"/>
</dbReference>
<dbReference type="SUPFAM" id="SSF141868">
    <property type="entry name" value="EAL domain-like"/>
    <property type="match status" value="1"/>
</dbReference>
<evidence type="ECO:0000313" key="4">
    <source>
        <dbReference type="Proteomes" id="UP000566324"/>
    </source>
</evidence>
<dbReference type="EMBL" id="JACHNZ010000034">
    <property type="protein sequence ID" value="MBB4633122.1"/>
    <property type="molecule type" value="Genomic_DNA"/>
</dbReference>
<dbReference type="InterPro" id="IPR013656">
    <property type="entry name" value="PAS_4"/>
</dbReference>
<protein>
    <submittedName>
        <fullName evidence="3">Diguanylate cyclase (GGDEF)-like protein</fullName>
    </submittedName>
</protein>
<dbReference type="SMART" id="SM00052">
    <property type="entry name" value="EAL"/>
    <property type="match status" value="1"/>
</dbReference>
<dbReference type="Gene3D" id="3.40.50.2300">
    <property type="match status" value="1"/>
</dbReference>
<dbReference type="PROSITE" id="PS50887">
    <property type="entry name" value="GGDEF"/>
    <property type="match status" value="1"/>
</dbReference>
<dbReference type="AlphaFoldDB" id="A0A7W7B549"/>
<comment type="caution">
    <text evidence="3">The sequence shown here is derived from an EMBL/GenBank/DDBJ whole genome shotgun (WGS) entry which is preliminary data.</text>
</comment>
<organism evidence="3 4">
    <name type="scientific">Sphingosinicella soli</name>
    <dbReference type="NCBI Taxonomy" id="333708"/>
    <lineage>
        <taxon>Bacteria</taxon>
        <taxon>Pseudomonadati</taxon>
        <taxon>Pseudomonadota</taxon>
        <taxon>Alphaproteobacteria</taxon>
        <taxon>Sphingomonadales</taxon>
        <taxon>Sphingosinicellaceae</taxon>
        <taxon>Sphingosinicella</taxon>
    </lineage>
</organism>
<dbReference type="InterPro" id="IPR011006">
    <property type="entry name" value="CheY-like_superfamily"/>
</dbReference>
<dbReference type="SUPFAM" id="SSF55073">
    <property type="entry name" value="Nucleotide cyclase"/>
    <property type="match status" value="1"/>
</dbReference>
<dbReference type="InterPro" id="IPR029787">
    <property type="entry name" value="Nucleotide_cyclase"/>
</dbReference>
<dbReference type="Pfam" id="PF00563">
    <property type="entry name" value="EAL"/>
    <property type="match status" value="1"/>
</dbReference>
<dbReference type="SMART" id="SM00267">
    <property type="entry name" value="GGDEF"/>
    <property type="match status" value="1"/>
</dbReference>
<sequence>MHGSSLSAPVFLASFRYRREAQDAIEATGRPVIVSLRPDDAARRYAASEALIAIVDARGALQRGLQQVEQLSQAVQERRGGLLVLLSRSDAASLGDVYTAGATHYLISPFGASELGQSLRFVERSIRRMQKTSAETAVASAQASIGGTARWEWNLGEDFVRIGPALAVLIGDPPHTDRLSLDDAFLRLDRRARAQARRAVRRIWQAGVPGEVEHRLVIDGRPHTYVHHVRPVRDAGGGVMGLTATVEDLDSTLIERRLSAHFDTLTGLANLRHARAWVDEKLNSRAGHNPACIVVMFAISRFDQVNAAYGRAVADSLLQAVGRRLRRLLNDQTAESELPARLGGAEFAVAFAGPITLNQAVFFSQRIGKGFEKPFIVGGRVIHLSCRLGIAASDEEVTTADEMFQRASAALASAKELDPNSFQVFLSDEHGNPARFASLESDLRAAAERRGLSLLYQPQVDIVTNRIVGVEALVRWDHPLYGVLPAETLFAIAERAEFGTRLGEQIMRQACGEAAAWPASLRDIRLSINVTAADMRAPDFERIVVESLADSHFPAARLTLEVTEGGLVEDLEHASEILSKLRHRGISVAIDDFGTGYSSLAYLKSLPLDILKVDKKLVTDLSGSTRDRVIVRGVVDMARSLGMVVVAEGVETESQLETLVREGCNWYQGYLCSPPLALGDLAPFVENWQRTPSA</sequence>
<dbReference type="InterPro" id="IPR035919">
    <property type="entry name" value="EAL_sf"/>
</dbReference>
<gene>
    <name evidence="3" type="ORF">GGQ98_002751</name>
</gene>
<dbReference type="Pfam" id="PF00990">
    <property type="entry name" value="GGDEF"/>
    <property type="match status" value="1"/>
</dbReference>
<dbReference type="SUPFAM" id="SSF52172">
    <property type="entry name" value="CheY-like"/>
    <property type="match status" value="1"/>
</dbReference>
<evidence type="ECO:0000259" key="2">
    <source>
        <dbReference type="PROSITE" id="PS50887"/>
    </source>
</evidence>
<dbReference type="PANTHER" id="PTHR44757:SF2">
    <property type="entry name" value="BIOFILM ARCHITECTURE MAINTENANCE PROTEIN MBAA"/>
    <property type="match status" value="1"/>
</dbReference>
<dbReference type="Gene3D" id="3.20.20.450">
    <property type="entry name" value="EAL domain"/>
    <property type="match status" value="1"/>
</dbReference>
<feature type="domain" description="EAL" evidence="1">
    <location>
        <begin position="436"/>
        <end position="689"/>
    </location>
</feature>
<name>A0A7W7B549_9SPHN</name>
<dbReference type="CDD" id="cd01949">
    <property type="entry name" value="GGDEF"/>
    <property type="match status" value="1"/>
</dbReference>
<dbReference type="NCBIfam" id="TIGR00254">
    <property type="entry name" value="GGDEF"/>
    <property type="match status" value="1"/>
</dbReference>
<dbReference type="RefSeq" id="WP_184070443.1">
    <property type="nucleotide sequence ID" value="NZ_JACHNZ010000034.1"/>
</dbReference>
<dbReference type="PROSITE" id="PS50883">
    <property type="entry name" value="EAL"/>
    <property type="match status" value="1"/>
</dbReference>
<dbReference type="Gene3D" id="3.30.70.270">
    <property type="match status" value="1"/>
</dbReference>
<dbReference type="InterPro" id="IPR001633">
    <property type="entry name" value="EAL_dom"/>
</dbReference>